<dbReference type="AlphaFoldDB" id="A0A7K4BZN7"/>
<name>A0A7K4BZN7_9ARCH</name>
<organism evidence="2 3">
    <name type="scientific">Candidatus Iainarchaeum sp</name>
    <dbReference type="NCBI Taxonomy" id="3101447"/>
    <lineage>
        <taxon>Archaea</taxon>
        <taxon>Candidatus Iainarchaeota</taxon>
        <taxon>Candidatus Iainarchaeia</taxon>
        <taxon>Candidatus Iainarchaeales</taxon>
        <taxon>Candidatus Iainarchaeaceae</taxon>
        <taxon>Candidatus Iainarchaeum</taxon>
    </lineage>
</organism>
<dbReference type="InterPro" id="IPR002716">
    <property type="entry name" value="PIN_dom"/>
</dbReference>
<feature type="domain" description="PIN" evidence="1">
    <location>
        <begin position="4"/>
        <end position="123"/>
    </location>
</feature>
<dbReference type="Proteomes" id="UP000526302">
    <property type="component" value="Unassembled WGS sequence"/>
</dbReference>
<dbReference type="SUPFAM" id="SSF88723">
    <property type="entry name" value="PIN domain-like"/>
    <property type="match status" value="1"/>
</dbReference>
<sequence length="134" mass="15850">MKFYLDTNIWIDYFENRSDGLRPLGEFAFQFLKKVVETNSVIYYSDLVKTELNKVLTKKVIDPKFNDIPNLVYVEFTKEDYFFAKKIVSTHNIHLADAFHTAIASRIKAVLITRDNHFDYLDFVEVKKPEEVLF</sequence>
<dbReference type="InterPro" id="IPR029060">
    <property type="entry name" value="PIN-like_dom_sf"/>
</dbReference>
<reference evidence="2 3" key="1">
    <citation type="journal article" date="2020" name="Biotechnol. Biofuels">
        <title>New insights from the biogas microbiome by comprehensive genome-resolved metagenomics of nearly 1600 species originating from multiple anaerobic digesters.</title>
        <authorList>
            <person name="Campanaro S."/>
            <person name="Treu L."/>
            <person name="Rodriguez-R L.M."/>
            <person name="Kovalovszki A."/>
            <person name="Ziels R.M."/>
            <person name="Maus I."/>
            <person name="Zhu X."/>
            <person name="Kougias P.G."/>
            <person name="Basile A."/>
            <person name="Luo G."/>
            <person name="Schluter A."/>
            <person name="Konstantinidis K.T."/>
            <person name="Angelidaki I."/>
        </authorList>
    </citation>
    <scope>NUCLEOTIDE SEQUENCE [LARGE SCALE GENOMIC DNA]</scope>
    <source>
        <strain evidence="2">AS22ysBPME_79</strain>
    </source>
</reference>
<evidence type="ECO:0000259" key="1">
    <source>
        <dbReference type="Pfam" id="PF01850"/>
    </source>
</evidence>
<dbReference type="Gene3D" id="3.40.50.1010">
    <property type="entry name" value="5'-nuclease"/>
    <property type="match status" value="1"/>
</dbReference>
<dbReference type="Pfam" id="PF01850">
    <property type="entry name" value="PIN"/>
    <property type="match status" value="1"/>
</dbReference>
<evidence type="ECO:0000313" key="2">
    <source>
        <dbReference type="EMBL" id="NMA44539.1"/>
    </source>
</evidence>
<evidence type="ECO:0000313" key="3">
    <source>
        <dbReference type="Proteomes" id="UP000526302"/>
    </source>
</evidence>
<proteinExistence type="predicted"/>
<gene>
    <name evidence="2" type="ORF">GX950_01870</name>
</gene>
<protein>
    <submittedName>
        <fullName evidence="2">PIN domain-containing protein</fullName>
    </submittedName>
</protein>
<comment type="caution">
    <text evidence="2">The sequence shown here is derived from an EMBL/GenBank/DDBJ whole genome shotgun (WGS) entry which is preliminary data.</text>
</comment>
<accession>A0A7K4BZN7</accession>
<dbReference type="EMBL" id="JAAZKV010000014">
    <property type="protein sequence ID" value="NMA44539.1"/>
    <property type="molecule type" value="Genomic_DNA"/>
</dbReference>